<evidence type="ECO:0000313" key="3">
    <source>
        <dbReference type="Proteomes" id="UP000013523"/>
    </source>
</evidence>
<protein>
    <submittedName>
        <fullName evidence="2">Uncharacterized protein</fullName>
    </submittedName>
</protein>
<feature type="transmembrane region" description="Helical" evidence="1">
    <location>
        <begin position="20"/>
        <end position="42"/>
    </location>
</feature>
<gene>
    <name evidence="2" type="ORF">Clopa_0668</name>
</gene>
<dbReference type="STRING" id="86416.Clopa_0668"/>
<feature type="transmembrane region" description="Helical" evidence="1">
    <location>
        <begin position="180"/>
        <end position="199"/>
    </location>
</feature>
<dbReference type="Proteomes" id="UP000013523">
    <property type="component" value="Chromosome"/>
</dbReference>
<dbReference type="PATRIC" id="fig|86416.3.peg.655"/>
<dbReference type="InterPro" id="IPR017195">
    <property type="entry name" value="ABC_thiamin-permease_prd"/>
</dbReference>
<dbReference type="EMBL" id="CP003261">
    <property type="protein sequence ID" value="AGK95710.1"/>
    <property type="molecule type" value="Genomic_DNA"/>
</dbReference>
<keyword evidence="3" id="KW-1185">Reference proteome</keyword>
<feature type="transmembrane region" description="Helical" evidence="1">
    <location>
        <begin position="141"/>
        <end position="159"/>
    </location>
</feature>
<keyword evidence="1" id="KW-0812">Transmembrane</keyword>
<accession>R4K7U0</accession>
<dbReference type="RefSeq" id="WP_015614036.1">
    <property type="nucleotide sequence ID" value="NC_021182.1"/>
</dbReference>
<dbReference type="OrthoDB" id="8017424at2"/>
<dbReference type="KEGG" id="cpas:Clopa_0668"/>
<reference evidence="2 3" key="1">
    <citation type="submission" date="2012-01" db="EMBL/GenBank/DDBJ databases">
        <title>Complete sequence of chromosome of Clostridium pasteurianum BC1.</title>
        <authorList>
            <consortium name="US DOE Joint Genome Institute"/>
            <person name="Lucas S."/>
            <person name="Han J."/>
            <person name="Lapidus A."/>
            <person name="Cheng J.-F."/>
            <person name="Goodwin L."/>
            <person name="Pitluck S."/>
            <person name="Peters L."/>
            <person name="Mikhailova N."/>
            <person name="Teshima H."/>
            <person name="Detter J.C."/>
            <person name="Han C."/>
            <person name="Tapia R."/>
            <person name="Land M."/>
            <person name="Hauser L."/>
            <person name="Kyrpides N."/>
            <person name="Ivanova N."/>
            <person name="Pagani I."/>
            <person name="Dunn J."/>
            <person name="Taghavi S."/>
            <person name="Francis A."/>
            <person name="van der Lelie D."/>
            <person name="Woyke T."/>
        </authorList>
    </citation>
    <scope>NUCLEOTIDE SEQUENCE [LARGE SCALE GENOMIC DNA]</scope>
    <source>
        <strain evidence="2 3">BC1</strain>
    </source>
</reference>
<dbReference type="eggNOG" id="ENOG5033QC7">
    <property type="taxonomic scope" value="Bacteria"/>
</dbReference>
<keyword evidence="1" id="KW-0472">Membrane</keyword>
<dbReference type="Pfam" id="PF09819">
    <property type="entry name" value="ABC_cobalt"/>
    <property type="match status" value="1"/>
</dbReference>
<feature type="transmembrane region" description="Helical" evidence="1">
    <location>
        <begin position="205"/>
        <end position="231"/>
    </location>
</feature>
<evidence type="ECO:0000313" key="2">
    <source>
        <dbReference type="EMBL" id="AGK95710.1"/>
    </source>
</evidence>
<keyword evidence="1" id="KW-1133">Transmembrane helix</keyword>
<evidence type="ECO:0000256" key="1">
    <source>
        <dbReference type="SAM" id="Phobius"/>
    </source>
</evidence>
<sequence length="257" mass="28339">MKQSLFPDSWVGTTPIHFPFAVNVVAYIIIWAVCLSGLYLIWKRPKQLGFLQRWSTQDVLMVAIMAVMLEVYDNMIGDQFITPIVQLIPFGHAFALNDIPYMFLLMVGVAIIRKPGAATAMVFLNFLLMQLLYGGSEASALFWPYGILQGLFVDLYIVFRKGRIFQSGSNPFKDGLIMGALRAVPAVIIQNVFLVPFLIGTATTFGYVFLMSLFNLIGNGFEAAILSALAIRVANSVNPSSGVDPKIKLTEKKGSAL</sequence>
<dbReference type="AlphaFoldDB" id="R4K7U0"/>
<dbReference type="HOGENOM" id="CLU_1109907_0_0_9"/>
<name>R4K7U0_CLOPA</name>
<proteinExistence type="predicted"/>
<organism evidence="2 3">
    <name type="scientific">Clostridium pasteurianum BC1</name>
    <dbReference type="NCBI Taxonomy" id="86416"/>
    <lineage>
        <taxon>Bacteria</taxon>
        <taxon>Bacillati</taxon>
        <taxon>Bacillota</taxon>
        <taxon>Clostridia</taxon>
        <taxon>Eubacteriales</taxon>
        <taxon>Clostridiaceae</taxon>
        <taxon>Clostridium</taxon>
    </lineage>
</organism>